<protein>
    <submittedName>
        <fullName evidence="2">SGNH hydrolase</fullName>
    </submittedName>
</protein>
<dbReference type="EMBL" id="WTPW01000110">
    <property type="protein sequence ID" value="KAF0546613.1"/>
    <property type="molecule type" value="Genomic_DNA"/>
</dbReference>
<dbReference type="PANTHER" id="PTHR30383:SF5">
    <property type="entry name" value="SGNH HYDROLASE-TYPE ESTERASE DOMAIN-CONTAINING PROTEIN"/>
    <property type="match status" value="1"/>
</dbReference>
<dbReference type="InterPro" id="IPR051532">
    <property type="entry name" value="Ester_Hydrolysis_Enzymes"/>
</dbReference>
<reference evidence="2 3" key="1">
    <citation type="journal article" date="2019" name="Environ. Microbiol.">
        <title>At the nexus of three kingdoms: the genome of the mycorrhizal fungus Gigaspora margarita provides insights into plant, endobacterial and fungal interactions.</title>
        <authorList>
            <person name="Venice F."/>
            <person name="Ghignone S."/>
            <person name="Salvioli di Fossalunga A."/>
            <person name="Amselem J."/>
            <person name="Novero M."/>
            <person name="Xianan X."/>
            <person name="Sedzielewska Toro K."/>
            <person name="Morin E."/>
            <person name="Lipzen A."/>
            <person name="Grigoriev I.V."/>
            <person name="Henrissat B."/>
            <person name="Martin F.M."/>
            <person name="Bonfante P."/>
        </authorList>
    </citation>
    <scope>NUCLEOTIDE SEQUENCE [LARGE SCALE GENOMIC DNA]</scope>
    <source>
        <strain evidence="2 3">BEG34</strain>
    </source>
</reference>
<organism evidence="2 3">
    <name type="scientific">Gigaspora margarita</name>
    <dbReference type="NCBI Taxonomy" id="4874"/>
    <lineage>
        <taxon>Eukaryota</taxon>
        <taxon>Fungi</taxon>
        <taxon>Fungi incertae sedis</taxon>
        <taxon>Mucoromycota</taxon>
        <taxon>Glomeromycotina</taxon>
        <taxon>Glomeromycetes</taxon>
        <taxon>Diversisporales</taxon>
        <taxon>Gigasporaceae</taxon>
        <taxon>Gigaspora</taxon>
    </lineage>
</organism>
<dbReference type="PROSITE" id="PS01098">
    <property type="entry name" value="LIPASE_GDSL_SER"/>
    <property type="match status" value="1"/>
</dbReference>
<dbReference type="Pfam" id="PF13472">
    <property type="entry name" value="Lipase_GDSL_2"/>
    <property type="match status" value="1"/>
</dbReference>
<name>A0A8H4AZ83_GIGMA</name>
<dbReference type="CDD" id="cd00229">
    <property type="entry name" value="SGNH_hydrolase"/>
    <property type="match status" value="1"/>
</dbReference>
<dbReference type="PANTHER" id="PTHR30383">
    <property type="entry name" value="THIOESTERASE 1/PROTEASE 1/LYSOPHOSPHOLIPASE L1"/>
    <property type="match status" value="1"/>
</dbReference>
<sequence length="306" mass="35115">MPLISKIKNILCCTYSEYVLEDDDDDVGSIVEHLTDNQEVSEKPLVSAYENSKIDNSSSNYQQHVIVKSVLRKRRNPSVSTTGPRRRYNILLFGDSLTAGWVKNADGYGTYHPYGLKVQKRFEDEGLDVEVTVSGVPGECVVQSMEERLKHELEQPGKWYDWVVILGGTNDVINGYSAWDIFDGLKKLYTLCSKHGARVLGVTIPEFDWDLVNHLDYQRRIVNEHLNVYNNSTTRNAYTLFLLDKFFPMHSLTTEQRRIFWDHDGVHPTEDGYSLMGDMVHGINFYFSLITMSQKFTPPLPQTTMI</sequence>
<gene>
    <name evidence="2" type="ORF">F8M41_001128</name>
</gene>
<dbReference type="Gene3D" id="3.40.50.1110">
    <property type="entry name" value="SGNH hydrolase"/>
    <property type="match status" value="1"/>
</dbReference>
<dbReference type="GO" id="GO:0006629">
    <property type="term" value="P:lipid metabolic process"/>
    <property type="evidence" value="ECO:0007669"/>
    <property type="project" value="InterPro"/>
</dbReference>
<dbReference type="InterPro" id="IPR036514">
    <property type="entry name" value="SGNH_hydro_sf"/>
</dbReference>
<keyword evidence="2" id="KW-0378">Hydrolase</keyword>
<dbReference type="InterPro" id="IPR008265">
    <property type="entry name" value="Lipase_GDSL_AS"/>
</dbReference>
<evidence type="ECO:0000313" key="2">
    <source>
        <dbReference type="EMBL" id="KAF0546613.1"/>
    </source>
</evidence>
<dbReference type="InterPro" id="IPR013830">
    <property type="entry name" value="SGNH_hydro"/>
</dbReference>
<dbReference type="GO" id="GO:0004622">
    <property type="term" value="F:phosphatidylcholine lysophospholipase activity"/>
    <property type="evidence" value="ECO:0007669"/>
    <property type="project" value="TreeGrafter"/>
</dbReference>
<evidence type="ECO:0000313" key="3">
    <source>
        <dbReference type="Proteomes" id="UP000439903"/>
    </source>
</evidence>
<keyword evidence="3" id="KW-1185">Reference proteome</keyword>
<dbReference type="SUPFAM" id="SSF52266">
    <property type="entry name" value="SGNH hydrolase"/>
    <property type="match status" value="1"/>
</dbReference>
<dbReference type="OrthoDB" id="408760at2759"/>
<comment type="caution">
    <text evidence="2">The sequence shown here is derived from an EMBL/GenBank/DDBJ whole genome shotgun (WGS) entry which is preliminary data.</text>
</comment>
<feature type="domain" description="SGNH hydrolase-type esterase" evidence="1">
    <location>
        <begin position="92"/>
        <end position="274"/>
    </location>
</feature>
<dbReference type="Proteomes" id="UP000439903">
    <property type="component" value="Unassembled WGS sequence"/>
</dbReference>
<dbReference type="AlphaFoldDB" id="A0A8H4AZ83"/>
<proteinExistence type="predicted"/>
<accession>A0A8H4AZ83</accession>
<evidence type="ECO:0000259" key="1">
    <source>
        <dbReference type="Pfam" id="PF13472"/>
    </source>
</evidence>